<proteinExistence type="predicted"/>
<name>B3S8G9_TRIAD</name>
<dbReference type="GO" id="GO:0005615">
    <property type="term" value="C:extracellular space"/>
    <property type="evidence" value="ECO:0000318"/>
    <property type="project" value="GO_Central"/>
</dbReference>
<protein>
    <submittedName>
        <fullName evidence="1">Uncharacterized protein</fullName>
    </submittedName>
</protein>
<sequence>MDLSYEGNFVDKPAVLYDDQDKPFQTFCRKLGNSILTMFESYSKNNSLHSSIAHSYYVDSPTNTGILSPGVAFPFDLFRLSKSQMVSITSKGRFMCTQCITVTTSGQNKYSILGNEVLKLKSTPSIAKSLFETPSLNDGMDNCVPVFFMSALNRPVANRKMPAYSRQDIHFHLSMDEAASRCDKVSFGQMSNKDEADKCGVADSPAGAPITYNLFGNYNKCTRQFSCSKNENSITAWWVEEEIAP</sequence>
<dbReference type="GeneID" id="6757806"/>
<evidence type="ECO:0000313" key="2">
    <source>
        <dbReference type="Proteomes" id="UP000009022"/>
    </source>
</evidence>
<dbReference type="HOGENOM" id="CLU_1027895_0_0_1"/>
<dbReference type="CTD" id="6757806"/>
<keyword evidence="2" id="KW-1185">Reference proteome</keyword>
<accession>B3S8G9</accession>
<dbReference type="AlphaFoldDB" id="B3S8G9"/>
<organism evidence="1 2">
    <name type="scientific">Trichoplax adhaerens</name>
    <name type="common">Trichoplax reptans</name>
    <dbReference type="NCBI Taxonomy" id="10228"/>
    <lineage>
        <taxon>Eukaryota</taxon>
        <taxon>Metazoa</taxon>
        <taxon>Placozoa</taxon>
        <taxon>Uniplacotomia</taxon>
        <taxon>Trichoplacea</taxon>
        <taxon>Trichoplacidae</taxon>
        <taxon>Trichoplax</taxon>
    </lineage>
</organism>
<dbReference type="RefSeq" id="XP_002116594.1">
    <property type="nucleotide sequence ID" value="XM_002116558.1"/>
</dbReference>
<evidence type="ECO:0000313" key="1">
    <source>
        <dbReference type="EMBL" id="EDV20950.1"/>
    </source>
</evidence>
<reference evidence="1 2" key="1">
    <citation type="journal article" date="2008" name="Nature">
        <title>The Trichoplax genome and the nature of placozoans.</title>
        <authorList>
            <person name="Srivastava M."/>
            <person name="Begovic E."/>
            <person name="Chapman J."/>
            <person name="Putnam N.H."/>
            <person name="Hellsten U."/>
            <person name="Kawashima T."/>
            <person name="Kuo A."/>
            <person name="Mitros T."/>
            <person name="Salamov A."/>
            <person name="Carpenter M.L."/>
            <person name="Signorovitch A.Y."/>
            <person name="Moreno M.A."/>
            <person name="Kamm K."/>
            <person name="Grimwood J."/>
            <person name="Schmutz J."/>
            <person name="Shapiro H."/>
            <person name="Grigoriev I.V."/>
            <person name="Buss L.W."/>
            <person name="Schierwater B."/>
            <person name="Dellaporta S.L."/>
            <person name="Rokhsar D.S."/>
        </authorList>
    </citation>
    <scope>NUCLEOTIDE SEQUENCE [LARGE SCALE GENOMIC DNA]</scope>
    <source>
        <strain evidence="1 2">Grell-BS-1999</strain>
    </source>
</reference>
<dbReference type="Proteomes" id="UP000009022">
    <property type="component" value="Unassembled WGS sequence"/>
</dbReference>
<dbReference type="PhylomeDB" id="B3S8G9"/>
<dbReference type="GO" id="GO:0070492">
    <property type="term" value="F:oligosaccharide binding"/>
    <property type="evidence" value="ECO:0000318"/>
    <property type="project" value="GO_Central"/>
</dbReference>
<dbReference type="EMBL" id="DS985256">
    <property type="protein sequence ID" value="EDV20950.1"/>
    <property type="molecule type" value="Genomic_DNA"/>
</dbReference>
<dbReference type="KEGG" id="tad:TRIADDRAFT_60536"/>
<dbReference type="InParanoid" id="B3S8G9"/>
<gene>
    <name evidence="1" type="ORF">TRIADDRAFT_60536</name>
</gene>